<reference evidence="6" key="1">
    <citation type="submission" date="2021-01" db="EMBL/GenBank/DDBJ databases">
        <title>Adiantum capillus-veneris genome.</title>
        <authorList>
            <person name="Fang Y."/>
            <person name="Liao Q."/>
        </authorList>
    </citation>
    <scope>NUCLEOTIDE SEQUENCE</scope>
    <source>
        <strain evidence="6">H3</strain>
        <tissue evidence="6">Leaf</tissue>
    </source>
</reference>
<accession>A0A9D4ZFF0</accession>
<protein>
    <recommendedName>
        <fullName evidence="5">Ubiquitin-like protease family profile domain-containing protein</fullName>
    </recommendedName>
</protein>
<name>A0A9D4ZFF0_ADICA</name>
<organism evidence="6 7">
    <name type="scientific">Adiantum capillus-veneris</name>
    <name type="common">Maidenhair fern</name>
    <dbReference type="NCBI Taxonomy" id="13818"/>
    <lineage>
        <taxon>Eukaryota</taxon>
        <taxon>Viridiplantae</taxon>
        <taxon>Streptophyta</taxon>
        <taxon>Embryophyta</taxon>
        <taxon>Tracheophyta</taxon>
        <taxon>Polypodiopsida</taxon>
        <taxon>Polypodiidae</taxon>
        <taxon>Polypodiales</taxon>
        <taxon>Pteridineae</taxon>
        <taxon>Pteridaceae</taxon>
        <taxon>Vittarioideae</taxon>
        <taxon>Adiantum</taxon>
    </lineage>
</organism>
<comment type="similarity">
    <text evidence="1">Belongs to the peptidase C48 family.</text>
</comment>
<gene>
    <name evidence="6" type="ORF">GOP47_0011462</name>
</gene>
<evidence type="ECO:0000313" key="6">
    <source>
        <dbReference type="EMBL" id="KAI5073449.1"/>
    </source>
</evidence>
<proteinExistence type="inferred from homology"/>
<dbReference type="Pfam" id="PF02902">
    <property type="entry name" value="Peptidase_C48"/>
    <property type="match status" value="1"/>
</dbReference>
<dbReference type="EMBL" id="JABFUD020000011">
    <property type="protein sequence ID" value="KAI5073449.1"/>
    <property type="molecule type" value="Genomic_DNA"/>
</dbReference>
<dbReference type="SUPFAM" id="SSF54001">
    <property type="entry name" value="Cysteine proteinases"/>
    <property type="match status" value="1"/>
</dbReference>
<evidence type="ECO:0000256" key="1">
    <source>
        <dbReference type="ARBA" id="ARBA00005234"/>
    </source>
</evidence>
<comment type="caution">
    <text evidence="6">The sequence shown here is derived from an EMBL/GenBank/DDBJ whole genome shotgun (WGS) entry which is preliminary data.</text>
</comment>
<dbReference type="GO" id="GO:0008234">
    <property type="term" value="F:cysteine-type peptidase activity"/>
    <property type="evidence" value="ECO:0007669"/>
    <property type="project" value="InterPro"/>
</dbReference>
<dbReference type="AlphaFoldDB" id="A0A9D4ZFF0"/>
<feature type="compositionally biased region" description="Basic and acidic residues" evidence="4">
    <location>
        <begin position="24"/>
        <end position="63"/>
    </location>
</feature>
<feature type="compositionally biased region" description="Basic residues" evidence="4">
    <location>
        <begin position="1"/>
        <end position="13"/>
    </location>
</feature>
<evidence type="ECO:0000256" key="3">
    <source>
        <dbReference type="ARBA" id="ARBA00022801"/>
    </source>
</evidence>
<dbReference type="GO" id="GO:0006508">
    <property type="term" value="P:proteolysis"/>
    <property type="evidence" value="ECO:0007669"/>
    <property type="project" value="UniProtKB-KW"/>
</dbReference>
<feature type="region of interest" description="Disordered" evidence="4">
    <location>
        <begin position="1"/>
        <end position="103"/>
    </location>
</feature>
<keyword evidence="2" id="KW-0645">Protease</keyword>
<sequence>MARSPARKGKRTWQRGGYSRITRGKADVSPKAKNGEEVQPTEKSEKVDIAKEQEEGPFCHEESFTTPPTSPHVEGATSQPRRSPRKHTLHEMGTPSSLNIRPRKKLVGSRECGVETEDVAKGEAQEVFEDLPKQEEAAGIQEPKVYLEIELPDGRLACQCRASADCPKRSAFIFKRLRMMSHLKTFHGITVEIEKRPGGRPLHTEAERRANLMPNPEVKAWHKAALKRFGDKDRKFRQNCKRYQRIRAHQVWKDLGNQYKHMSEAAFIEEFVAGKMRDYMAVKALRLAKIQKRIDEGYNTHKRMHDIPPWLEAALEDTDNEDPFQYAPEGEDDNENYEDKREEGPGLAETLSNLKLDEDPTLLATPTKKKLPIQRGKTQEKAIEIGSPDDASLSALLFYVGNNPLTVEKIGHEISPATPTRSNRALYRFSSHVPMSLNSLHFGLRVDIDDQALRFILSNKASMRTMNLFAIWMEYTLGSDVLMQVMLVDSMWYSVVDATLGKQDSMRVLHNFFGERDFGECVLTFFPIIYREHWTCCVMYLATHAKIVGLRRRKNHILYYGPLGWTTMMDIVPVLHSAMEAMAQGVKAHDVQHALLEPATKFELKVLKGPIQPNAIDCGFYVMAAIRYIIQSCLQEKSKSWVKKTWFIHDDVLALRQSLHSWFRTMFDVCGKWPCLCIQAGVFPRLGLGVASVYGVSELYQSFMLELDRTPIPHPFLDMHLVQLNYYLWVMASSRFSDRMYGCWAIFISVCRFMASSGFSDRMFMVSSGFSDRMYVQRPCLFLYAGLGFVRV</sequence>
<evidence type="ECO:0000313" key="7">
    <source>
        <dbReference type="Proteomes" id="UP000886520"/>
    </source>
</evidence>
<evidence type="ECO:0000259" key="5">
    <source>
        <dbReference type="Pfam" id="PF02902"/>
    </source>
</evidence>
<feature type="region of interest" description="Disordered" evidence="4">
    <location>
        <begin position="321"/>
        <end position="344"/>
    </location>
</feature>
<dbReference type="Gene3D" id="3.40.395.10">
    <property type="entry name" value="Adenoviral Proteinase, Chain A"/>
    <property type="match status" value="1"/>
</dbReference>
<keyword evidence="3" id="KW-0378">Hydrolase</keyword>
<keyword evidence="7" id="KW-1185">Reference proteome</keyword>
<dbReference type="Proteomes" id="UP000886520">
    <property type="component" value="Chromosome 11"/>
</dbReference>
<evidence type="ECO:0000256" key="4">
    <source>
        <dbReference type="SAM" id="MobiDB-lite"/>
    </source>
</evidence>
<dbReference type="InterPro" id="IPR038765">
    <property type="entry name" value="Papain-like_cys_pep_sf"/>
</dbReference>
<feature type="domain" description="Ubiquitin-like protease family profile" evidence="5">
    <location>
        <begin position="510"/>
        <end position="657"/>
    </location>
</feature>
<dbReference type="InterPro" id="IPR003653">
    <property type="entry name" value="Peptidase_C48_C"/>
</dbReference>
<evidence type="ECO:0000256" key="2">
    <source>
        <dbReference type="ARBA" id="ARBA00022670"/>
    </source>
</evidence>
<dbReference type="OrthoDB" id="1982832at2759"/>